<evidence type="ECO:0000313" key="1">
    <source>
        <dbReference type="EMBL" id="WRQ86797.1"/>
    </source>
</evidence>
<evidence type="ECO:0000313" key="2">
    <source>
        <dbReference type="Proteomes" id="UP000738431"/>
    </source>
</evidence>
<dbReference type="Proteomes" id="UP000738431">
    <property type="component" value="Chromosome"/>
</dbReference>
<dbReference type="RefSeq" id="WP_221030633.1">
    <property type="nucleotide sequence ID" value="NZ_CP139781.1"/>
</dbReference>
<organism evidence="1 2">
    <name type="scientific">Actomonas aquatica</name>
    <dbReference type="NCBI Taxonomy" id="2866162"/>
    <lineage>
        <taxon>Bacteria</taxon>
        <taxon>Pseudomonadati</taxon>
        <taxon>Verrucomicrobiota</taxon>
        <taxon>Opitutia</taxon>
        <taxon>Opitutales</taxon>
        <taxon>Opitutaceae</taxon>
        <taxon>Actomonas</taxon>
    </lineage>
</organism>
<reference evidence="1 2" key="2">
    <citation type="submission" date="2023-12" db="EMBL/GenBank/DDBJ databases">
        <title>Description of an unclassified Opitutus bacterium of Verrucomicrobiota.</title>
        <authorList>
            <person name="Zhang D.-F."/>
        </authorList>
    </citation>
    <scope>NUCLEOTIDE SEQUENCE [LARGE SCALE GENOMIC DNA]</scope>
    <source>
        <strain evidence="1 2">WL0086</strain>
    </source>
</reference>
<dbReference type="Gene3D" id="3.30.70.60">
    <property type="match status" value="1"/>
</dbReference>
<reference evidence="1 2" key="1">
    <citation type="submission" date="2021-08" db="EMBL/GenBank/DDBJ databases">
        <authorList>
            <person name="Zhang D."/>
            <person name="Zhang A."/>
            <person name="Wang L."/>
        </authorList>
    </citation>
    <scope>NUCLEOTIDE SEQUENCE [LARGE SCALE GENOMIC DNA]</scope>
    <source>
        <strain evidence="1 2">WL0086</strain>
    </source>
</reference>
<gene>
    <name evidence="1" type="ORF">K1X11_018450</name>
</gene>
<dbReference type="EMBL" id="CP139781">
    <property type="protein sequence ID" value="WRQ86797.1"/>
    <property type="molecule type" value="Genomic_DNA"/>
</dbReference>
<sequence>MNGSAIITFIKKHPVGVGCMLLAIVLFIGRSVRAGSMDNLDAELHEKTRQGERFKNNLRYASKLDEHLATVNRAVGIIDERAINPASLATNLQFFYRLESELGLTLIDLRQGSPERGKQNGSYIGVPYTVAVEGTYRQLMQLLQRLENGSHYVRFLSSNLAPSRSQAEQGSDPTDPVLVLSLNLELLGRTQ</sequence>
<proteinExistence type="predicted"/>
<accession>A0ABZ1C644</accession>
<keyword evidence="2" id="KW-1185">Reference proteome</keyword>
<dbReference type="InterPro" id="IPR014717">
    <property type="entry name" value="Transl_elong_EF1B/ribsomal_bS6"/>
</dbReference>
<protein>
    <submittedName>
        <fullName evidence="1">Uncharacterized protein</fullName>
    </submittedName>
</protein>
<name>A0ABZ1C644_9BACT</name>